<feature type="region of interest" description="Disordered" evidence="1">
    <location>
        <begin position="1"/>
        <end position="21"/>
    </location>
</feature>
<feature type="compositionally biased region" description="Low complexity" evidence="1">
    <location>
        <begin position="111"/>
        <end position="124"/>
    </location>
</feature>
<keyword evidence="2" id="KW-1133">Transmembrane helix</keyword>
<keyword evidence="2" id="KW-0472">Membrane</keyword>
<keyword evidence="4" id="KW-1185">Reference proteome</keyword>
<sequence>MSPASAARHETLEGGEKAAGASAVSVAAKLFGKSVESASVGLENGARESPEDQADDDEDDEDEEGGRRREMDDLDEEDDEYVPSEDDSDAGERRDGGEDESEEEEEDETPSVRSLLPLRLPLTLSRRRRVSASRSAEEEQEQDPDDGDFDAQDAELWGSRSEKQAWIERFERANAEFIEQYGCRIDSAAHPDASRRLRRERRREGPYSLLLLALVVAYGIHLTLFPFEDLRDLQPQQIETKLLSPAEPSWFRWSHQDIIT</sequence>
<feature type="compositionally biased region" description="Acidic residues" evidence="1">
    <location>
        <begin position="138"/>
        <end position="152"/>
    </location>
</feature>
<evidence type="ECO:0000313" key="3">
    <source>
        <dbReference type="EMBL" id="KAJ0401286.1"/>
    </source>
</evidence>
<accession>A0AAD5M1T1</accession>
<feature type="compositionally biased region" description="Basic and acidic residues" evidence="1">
    <location>
        <begin position="7"/>
        <end position="16"/>
    </location>
</feature>
<evidence type="ECO:0000256" key="1">
    <source>
        <dbReference type="SAM" id="MobiDB-lite"/>
    </source>
</evidence>
<proteinExistence type="predicted"/>
<reference evidence="3" key="1">
    <citation type="submission" date="2021-12" db="EMBL/GenBank/DDBJ databases">
        <title>Prjna785345.</title>
        <authorList>
            <person name="Rujirawat T."/>
            <person name="Krajaejun T."/>
        </authorList>
    </citation>
    <scope>NUCLEOTIDE SEQUENCE</scope>
    <source>
        <strain evidence="3">Pi057C3</strain>
    </source>
</reference>
<dbReference type="EMBL" id="JAKCXM010000132">
    <property type="protein sequence ID" value="KAJ0401286.1"/>
    <property type="molecule type" value="Genomic_DNA"/>
</dbReference>
<organism evidence="3 4">
    <name type="scientific">Pythium insidiosum</name>
    <name type="common">Pythiosis disease agent</name>
    <dbReference type="NCBI Taxonomy" id="114742"/>
    <lineage>
        <taxon>Eukaryota</taxon>
        <taxon>Sar</taxon>
        <taxon>Stramenopiles</taxon>
        <taxon>Oomycota</taxon>
        <taxon>Peronosporomycetes</taxon>
        <taxon>Pythiales</taxon>
        <taxon>Pythiaceae</taxon>
        <taxon>Pythium</taxon>
    </lineage>
</organism>
<name>A0AAD5M1T1_PYTIN</name>
<keyword evidence="2" id="KW-0812">Transmembrane</keyword>
<feature type="region of interest" description="Disordered" evidence="1">
    <location>
        <begin position="38"/>
        <end position="152"/>
    </location>
</feature>
<comment type="caution">
    <text evidence="3">The sequence shown here is derived from an EMBL/GenBank/DDBJ whole genome shotgun (WGS) entry which is preliminary data.</text>
</comment>
<evidence type="ECO:0000256" key="2">
    <source>
        <dbReference type="SAM" id="Phobius"/>
    </source>
</evidence>
<evidence type="ECO:0000313" key="4">
    <source>
        <dbReference type="Proteomes" id="UP001209570"/>
    </source>
</evidence>
<gene>
    <name evidence="3" type="ORF">P43SY_001817</name>
</gene>
<feature type="compositionally biased region" description="Acidic residues" evidence="1">
    <location>
        <begin position="97"/>
        <end position="109"/>
    </location>
</feature>
<protein>
    <submittedName>
        <fullName evidence="3">Uncharacterized protein</fullName>
    </submittedName>
</protein>
<dbReference type="Proteomes" id="UP001209570">
    <property type="component" value="Unassembled WGS sequence"/>
</dbReference>
<feature type="transmembrane region" description="Helical" evidence="2">
    <location>
        <begin position="205"/>
        <end position="225"/>
    </location>
</feature>
<dbReference type="AlphaFoldDB" id="A0AAD5M1T1"/>
<feature type="compositionally biased region" description="Acidic residues" evidence="1">
    <location>
        <begin position="51"/>
        <end position="64"/>
    </location>
</feature>
<feature type="compositionally biased region" description="Acidic residues" evidence="1">
    <location>
        <begin position="72"/>
        <end position="89"/>
    </location>
</feature>